<feature type="region of interest" description="Disordered" evidence="1">
    <location>
        <begin position="1"/>
        <end position="54"/>
    </location>
</feature>
<name>A0A8S4R3P8_9NEOP</name>
<proteinExistence type="predicted"/>
<dbReference type="AlphaFoldDB" id="A0A8S4R3P8"/>
<comment type="caution">
    <text evidence="2">The sequence shown here is derived from an EMBL/GenBank/DDBJ whole genome shotgun (WGS) entry which is preliminary data.</text>
</comment>
<feature type="non-terminal residue" evidence="2">
    <location>
        <position position="1"/>
    </location>
</feature>
<organism evidence="2 3">
    <name type="scientific">Pararge aegeria aegeria</name>
    <dbReference type="NCBI Taxonomy" id="348720"/>
    <lineage>
        <taxon>Eukaryota</taxon>
        <taxon>Metazoa</taxon>
        <taxon>Ecdysozoa</taxon>
        <taxon>Arthropoda</taxon>
        <taxon>Hexapoda</taxon>
        <taxon>Insecta</taxon>
        <taxon>Pterygota</taxon>
        <taxon>Neoptera</taxon>
        <taxon>Endopterygota</taxon>
        <taxon>Lepidoptera</taxon>
        <taxon>Glossata</taxon>
        <taxon>Ditrysia</taxon>
        <taxon>Papilionoidea</taxon>
        <taxon>Nymphalidae</taxon>
        <taxon>Satyrinae</taxon>
        <taxon>Satyrini</taxon>
        <taxon>Parargina</taxon>
        <taxon>Pararge</taxon>
    </lineage>
</organism>
<protein>
    <submittedName>
        <fullName evidence="2">Jg19222 protein</fullName>
    </submittedName>
</protein>
<reference evidence="2" key="1">
    <citation type="submission" date="2022-03" db="EMBL/GenBank/DDBJ databases">
        <authorList>
            <person name="Lindestad O."/>
        </authorList>
    </citation>
    <scope>NUCLEOTIDE SEQUENCE</scope>
</reference>
<evidence type="ECO:0000313" key="3">
    <source>
        <dbReference type="Proteomes" id="UP000838756"/>
    </source>
</evidence>
<dbReference type="Proteomes" id="UP000838756">
    <property type="component" value="Unassembled WGS sequence"/>
</dbReference>
<dbReference type="OrthoDB" id="6930185at2759"/>
<sequence length="140" mass="16353">LEDSSNSENYYSYDDVNDKTYVPSDYEDSESILQRKNEDFMDRPRRTRKPPERYGMSNLCASAENCDDGAGLTLKEALIGPEKNQWMLAMQEELQCFKENDAWELCDSPQDGRVVQCKWVLRKKYDCDNNVRFRARLVSA</sequence>
<evidence type="ECO:0000256" key="1">
    <source>
        <dbReference type="SAM" id="MobiDB-lite"/>
    </source>
</evidence>
<gene>
    <name evidence="2" type="primary">jg19222</name>
    <name evidence="2" type="ORF">PAEG_LOCUS8053</name>
</gene>
<feature type="compositionally biased region" description="Low complexity" evidence="1">
    <location>
        <begin position="1"/>
        <end position="14"/>
    </location>
</feature>
<accession>A0A8S4R3P8</accession>
<evidence type="ECO:0000313" key="2">
    <source>
        <dbReference type="EMBL" id="CAH2227698.1"/>
    </source>
</evidence>
<keyword evidence="3" id="KW-1185">Reference proteome</keyword>
<dbReference type="EMBL" id="CAKXAJ010023421">
    <property type="protein sequence ID" value="CAH2227698.1"/>
    <property type="molecule type" value="Genomic_DNA"/>
</dbReference>
<feature type="compositionally biased region" description="Basic and acidic residues" evidence="1">
    <location>
        <begin position="33"/>
        <end position="52"/>
    </location>
</feature>